<evidence type="ECO:0000256" key="1">
    <source>
        <dbReference type="SAM" id="Phobius"/>
    </source>
</evidence>
<dbReference type="Proteomes" id="UP001597097">
    <property type="component" value="Unassembled WGS sequence"/>
</dbReference>
<feature type="transmembrane region" description="Helical" evidence="1">
    <location>
        <begin position="589"/>
        <end position="611"/>
    </location>
</feature>
<evidence type="ECO:0000313" key="2">
    <source>
        <dbReference type="EMBL" id="MFD1540527.1"/>
    </source>
</evidence>
<reference evidence="3" key="1">
    <citation type="journal article" date="2019" name="Int. J. Syst. Evol. Microbiol.">
        <title>The Global Catalogue of Microorganisms (GCM) 10K type strain sequencing project: providing services to taxonomists for standard genome sequencing and annotation.</title>
        <authorList>
            <consortium name="The Broad Institute Genomics Platform"/>
            <consortium name="The Broad Institute Genome Sequencing Center for Infectious Disease"/>
            <person name="Wu L."/>
            <person name="Ma J."/>
        </authorList>
    </citation>
    <scope>NUCLEOTIDE SEQUENCE [LARGE SCALE GENOMIC DNA]</scope>
    <source>
        <strain evidence="3">CGMCC 1.15399</strain>
    </source>
</reference>
<comment type="caution">
    <text evidence="2">The sequence shown here is derived from an EMBL/GenBank/DDBJ whole genome shotgun (WGS) entry which is preliminary data.</text>
</comment>
<feature type="transmembrane region" description="Helical" evidence="1">
    <location>
        <begin position="623"/>
        <end position="643"/>
    </location>
</feature>
<keyword evidence="1" id="KW-0472">Membrane</keyword>
<gene>
    <name evidence="2" type="ORF">ACFSJ0_25965</name>
</gene>
<dbReference type="EMBL" id="JBHUCM010000019">
    <property type="protein sequence ID" value="MFD1540527.1"/>
    <property type="molecule type" value="Genomic_DNA"/>
</dbReference>
<evidence type="ECO:0008006" key="4">
    <source>
        <dbReference type="Google" id="ProtNLM"/>
    </source>
</evidence>
<keyword evidence="1" id="KW-0812">Transmembrane</keyword>
<evidence type="ECO:0000313" key="3">
    <source>
        <dbReference type="Proteomes" id="UP001597097"/>
    </source>
</evidence>
<keyword evidence="3" id="KW-1185">Reference proteome</keyword>
<organism evidence="2 3">
    <name type="scientific">Nonomuraea guangzhouensis</name>
    <dbReference type="NCBI Taxonomy" id="1291555"/>
    <lineage>
        <taxon>Bacteria</taxon>
        <taxon>Bacillati</taxon>
        <taxon>Actinomycetota</taxon>
        <taxon>Actinomycetes</taxon>
        <taxon>Streptosporangiales</taxon>
        <taxon>Streptosporangiaceae</taxon>
        <taxon>Nonomuraea</taxon>
    </lineage>
</organism>
<feature type="transmembrane region" description="Helical" evidence="1">
    <location>
        <begin position="546"/>
        <end position="568"/>
    </location>
</feature>
<proteinExistence type="predicted"/>
<protein>
    <recommendedName>
        <fullName evidence="4">NACHT domain-containing protein</fullName>
    </recommendedName>
</protein>
<feature type="transmembrane region" description="Helical" evidence="1">
    <location>
        <begin position="445"/>
        <end position="468"/>
    </location>
</feature>
<sequence length="716" mass="77413">MDSRGTRWLLLVAGCALVALVVAVAWRTNLAEQNHLADLAAVIFGAIAVVFGWMGLVFAWRQSRPALPELPAAEQVLAEQVEQQWRDEARLLLLDNPHPIPVRWQLSVDRASMSQPHLIAKDNLVFTGNSNDIPGLVKQFRALKRRRLVITGGSGMGKTTLAIQLLLELLATRKAEMAAATGNEIVPVPVLLPISGWDIDKYPLLQDWLGVQLARNYPALAATKHGTDAAARLAKGGYVLPILDGLDEVSEAGRSRVIDALNISLSAHDQLIITSLKREFSKAVKKAVQPLNAAAHIVPKRLTLQASVDYLSACLPASPPDAWRKVLAALENGTAPGLTELAATPLGLWLIRSVYLAPNADPSPLIEHLGSDATALRVHLLDRIIPALIASRPPSGDPADHFRPRRELDPTATRRQLAYLARQFSTTRDIAWWRIAKTGSRGLRLFIQFTDGLVWMLASGGVFIYIFAGADVEIPRGFGFALGLLFGAVGVLGAITWFDDSPGQASLRMRGRTLKLVRSIFSWRHEFMAPVAMGAAGGMAAHSLKVGLLAGISGWLMGVVPHALVEWAEQPILTSISTPRSTWRSDRTLTLLRSLATGLLCGPALGMLGILEILGNSTVSDGGPMATFTVGVGFGFAFGFMGGTALGRHHAWLACAAAILPLAIAKQLPARIMDFLEDAHRLGLLRTVGPIYQFRHAFLHDHFAAHPTDIGSTRRN</sequence>
<feature type="transmembrane region" description="Helical" evidence="1">
    <location>
        <begin position="480"/>
        <end position="499"/>
    </location>
</feature>
<feature type="transmembrane region" description="Helical" evidence="1">
    <location>
        <begin position="39"/>
        <end position="60"/>
    </location>
</feature>
<dbReference type="RefSeq" id="WP_219526963.1">
    <property type="nucleotide sequence ID" value="NZ_JAHKRM010000001.1"/>
</dbReference>
<keyword evidence="1" id="KW-1133">Transmembrane helix</keyword>
<name>A0ABW4GCT3_9ACTN</name>
<accession>A0ABW4GCT3</accession>